<dbReference type="EMBL" id="BJVA01000013">
    <property type="protein sequence ID" value="GEK96857.1"/>
    <property type="molecule type" value="Genomic_DNA"/>
</dbReference>
<evidence type="ECO:0000313" key="3">
    <source>
        <dbReference type="Proteomes" id="UP000321079"/>
    </source>
</evidence>
<proteinExistence type="predicted"/>
<evidence type="ECO:0000256" key="1">
    <source>
        <dbReference type="SAM" id="MobiDB-lite"/>
    </source>
</evidence>
<sequence>MMIVTERKGEAQSVLKLIKSTPGQVRKELSPENCPQTDAAATVPL</sequence>
<comment type="caution">
    <text evidence="2">The sequence shown here is derived from an EMBL/GenBank/DDBJ whole genome shotgun (WGS) entry which is preliminary data.</text>
</comment>
<dbReference type="AlphaFoldDB" id="A0A511BGC3"/>
<protein>
    <submittedName>
        <fullName evidence="2">Uncharacterized protein</fullName>
    </submittedName>
</protein>
<reference evidence="2 3" key="1">
    <citation type="submission" date="2019-07" db="EMBL/GenBank/DDBJ databases">
        <title>Whole genome shotgun sequence of Gluconobacter kanchanaburiensis NBRC 103587.</title>
        <authorList>
            <person name="Hosoyama A."/>
            <person name="Uohara A."/>
            <person name="Ohji S."/>
            <person name="Ichikawa N."/>
        </authorList>
    </citation>
    <scope>NUCLEOTIDE SEQUENCE [LARGE SCALE GENOMIC DNA]</scope>
    <source>
        <strain evidence="2 3">NBRC 103587</strain>
    </source>
</reference>
<accession>A0A511BGC3</accession>
<gene>
    <name evidence="2" type="ORF">GKA01_20540</name>
</gene>
<organism evidence="2 3">
    <name type="scientific">Gluconobacter kanchanaburiensis NBRC 103587</name>
    <dbReference type="NCBI Taxonomy" id="1307948"/>
    <lineage>
        <taxon>Bacteria</taxon>
        <taxon>Pseudomonadati</taxon>
        <taxon>Pseudomonadota</taxon>
        <taxon>Alphaproteobacteria</taxon>
        <taxon>Acetobacterales</taxon>
        <taxon>Acetobacteraceae</taxon>
        <taxon>Gluconobacter</taxon>
    </lineage>
</organism>
<dbReference type="Proteomes" id="UP000321079">
    <property type="component" value="Unassembled WGS sequence"/>
</dbReference>
<evidence type="ECO:0000313" key="2">
    <source>
        <dbReference type="EMBL" id="GEK96857.1"/>
    </source>
</evidence>
<feature type="region of interest" description="Disordered" evidence="1">
    <location>
        <begin position="24"/>
        <end position="45"/>
    </location>
</feature>
<keyword evidence="3" id="KW-1185">Reference proteome</keyword>
<dbReference type="RefSeq" id="WP_208653409.1">
    <property type="nucleotide sequence ID" value="NZ_BARK01000070.1"/>
</dbReference>
<name>A0A511BGC3_9PROT</name>